<accession>A0A518K3G9</accession>
<dbReference type="EMBL" id="CP036349">
    <property type="protein sequence ID" value="QDV72310.1"/>
    <property type="molecule type" value="Genomic_DNA"/>
</dbReference>
<proteinExistence type="predicted"/>
<feature type="signal peptide" evidence="1">
    <location>
        <begin position="1"/>
        <end position="25"/>
    </location>
</feature>
<dbReference type="KEGG" id="bmei:Spa11_04840"/>
<dbReference type="RefSeq" id="WP_197529680.1">
    <property type="nucleotide sequence ID" value="NZ_CP036349.1"/>
</dbReference>
<protein>
    <recommendedName>
        <fullName evidence="4">DUF1579 domain-containing protein</fullName>
    </recommendedName>
</protein>
<sequence length="193" mass="21737" precursor="true">MRRFTTAFGLLTVFALTAFALTAFALTAPAMAQQEEMAMPEPQAEHRWLEQLVGDWSSEVHVYMEGQETTSQGSEHVRQIGEFWTVAENQGEFAGQPFTGVQTLGYDPEKGKYVGTWVDSVSGYLWVYEGELDASKKKLTLRTKGHCPMNPGELSNFEEVLELKGPDHKVFTSSVQGKDGKWTKGMMIEYRRK</sequence>
<evidence type="ECO:0000313" key="3">
    <source>
        <dbReference type="Proteomes" id="UP000316426"/>
    </source>
</evidence>
<feature type="chain" id="PRO_5022152492" description="DUF1579 domain-containing protein" evidence="1">
    <location>
        <begin position="26"/>
        <end position="193"/>
    </location>
</feature>
<name>A0A518K3G9_9BACT</name>
<dbReference type="Pfam" id="PF07617">
    <property type="entry name" value="DUF1579"/>
    <property type="match status" value="1"/>
</dbReference>
<gene>
    <name evidence="2" type="ORF">Spa11_04840</name>
</gene>
<dbReference type="AlphaFoldDB" id="A0A518K3G9"/>
<keyword evidence="3" id="KW-1185">Reference proteome</keyword>
<evidence type="ECO:0000256" key="1">
    <source>
        <dbReference type="SAM" id="SignalP"/>
    </source>
</evidence>
<reference evidence="2 3" key="1">
    <citation type="submission" date="2019-02" db="EMBL/GenBank/DDBJ databases">
        <title>Deep-cultivation of Planctomycetes and their phenomic and genomic characterization uncovers novel biology.</title>
        <authorList>
            <person name="Wiegand S."/>
            <person name="Jogler M."/>
            <person name="Boedeker C."/>
            <person name="Pinto D."/>
            <person name="Vollmers J."/>
            <person name="Rivas-Marin E."/>
            <person name="Kohn T."/>
            <person name="Peeters S.H."/>
            <person name="Heuer A."/>
            <person name="Rast P."/>
            <person name="Oberbeckmann S."/>
            <person name="Bunk B."/>
            <person name="Jeske O."/>
            <person name="Meyerdierks A."/>
            <person name="Storesund J.E."/>
            <person name="Kallscheuer N."/>
            <person name="Luecker S."/>
            <person name="Lage O.M."/>
            <person name="Pohl T."/>
            <person name="Merkel B.J."/>
            <person name="Hornburger P."/>
            <person name="Mueller R.-W."/>
            <person name="Bruemmer F."/>
            <person name="Labrenz M."/>
            <person name="Spormann A.M."/>
            <person name="Op den Camp H."/>
            <person name="Overmann J."/>
            <person name="Amann R."/>
            <person name="Jetten M.S.M."/>
            <person name="Mascher T."/>
            <person name="Medema M.H."/>
            <person name="Devos D.P."/>
            <person name="Kaster A.-K."/>
            <person name="Ovreas L."/>
            <person name="Rohde M."/>
            <person name="Galperin M.Y."/>
            <person name="Jogler C."/>
        </authorList>
    </citation>
    <scope>NUCLEOTIDE SEQUENCE [LARGE SCALE GENOMIC DNA]</scope>
    <source>
        <strain evidence="2 3">Spa11</strain>
    </source>
</reference>
<evidence type="ECO:0000313" key="2">
    <source>
        <dbReference type="EMBL" id="QDV72310.1"/>
    </source>
</evidence>
<dbReference type="InterPro" id="IPR011473">
    <property type="entry name" value="DUF1579"/>
</dbReference>
<keyword evidence="1" id="KW-0732">Signal</keyword>
<organism evidence="2 3">
    <name type="scientific">Botrimarina mediterranea</name>
    <dbReference type="NCBI Taxonomy" id="2528022"/>
    <lineage>
        <taxon>Bacteria</taxon>
        <taxon>Pseudomonadati</taxon>
        <taxon>Planctomycetota</taxon>
        <taxon>Planctomycetia</taxon>
        <taxon>Pirellulales</taxon>
        <taxon>Lacipirellulaceae</taxon>
        <taxon>Botrimarina</taxon>
    </lineage>
</organism>
<evidence type="ECO:0008006" key="4">
    <source>
        <dbReference type="Google" id="ProtNLM"/>
    </source>
</evidence>
<dbReference type="Proteomes" id="UP000316426">
    <property type="component" value="Chromosome"/>
</dbReference>